<evidence type="ECO:0000256" key="2">
    <source>
        <dbReference type="ARBA" id="ARBA00004863"/>
    </source>
</evidence>
<dbReference type="CDD" id="cd13962">
    <property type="entry name" value="PT_UbiA_UBIAD1"/>
    <property type="match status" value="1"/>
</dbReference>
<dbReference type="Pfam" id="PF01040">
    <property type="entry name" value="UbiA"/>
    <property type="match status" value="1"/>
</dbReference>
<evidence type="ECO:0000313" key="11">
    <source>
        <dbReference type="EMBL" id="MFC3226312.1"/>
    </source>
</evidence>
<keyword evidence="12" id="KW-1185">Reference proteome</keyword>
<feature type="transmembrane region" description="Helical" evidence="9">
    <location>
        <begin position="495"/>
        <end position="516"/>
    </location>
</feature>
<feature type="transmembrane region" description="Helical" evidence="9">
    <location>
        <begin position="312"/>
        <end position="332"/>
    </location>
</feature>
<sequence length="518" mass="55053">MTYPDAPGPGAGAAPRILVIQGHPRAGSLSDALADAYRAGAERAGATVRNLVLRDLHFDRDVTAAHITAQMQEPDLVAAREAMLWAQHLVFVWPTWWAGPPALAKAFLDRVLLPGFAFEETWETMSGFRGLLGPRTAELLTTMDTPAPVYRFVYGRPGHNALARATLGFCGVAPTRIASFGPVNSSTAAQRAHWLAQVEADAAELRGLCIGPAHRLGRIVAPWLQALRLQFYPMTWAAYAVGALLAGGPEAMSTWRFWLGYLVLFLLETATVFVNELVDAPSDRINRHFGPFSGGSRVLVSGRLTVPALRRGAWLCGTGAVVAAAGLCAAAPAPLPLALALAALAVLAIGYTLPPVKLSWRGLGELDVAVTHSIGVMLPGFLLFGGGWADPAPWWLALPLGLSILPAIILSGLPDRPADAAAGKRTLAVLLGPAGATGLAMIALALSAVLPGLFLWSDLALGLYDPVAVPVLLHGLWLLWLLARRLRSGRLDGRMNGLMGLALAYILWFTLSPLLLLW</sequence>
<dbReference type="RefSeq" id="WP_379898218.1">
    <property type="nucleotide sequence ID" value="NZ_JBHRTR010000010.1"/>
</dbReference>
<dbReference type="InterPro" id="IPR003680">
    <property type="entry name" value="Flavodoxin_fold"/>
</dbReference>
<feature type="transmembrane region" description="Helical" evidence="9">
    <location>
        <begin position="258"/>
        <end position="278"/>
    </location>
</feature>
<dbReference type="Gene3D" id="1.10.357.140">
    <property type="entry name" value="UbiA prenyltransferase"/>
    <property type="match status" value="1"/>
</dbReference>
<dbReference type="InterPro" id="IPR029039">
    <property type="entry name" value="Flavoprotein-like_sf"/>
</dbReference>
<reference evidence="12" key="1">
    <citation type="journal article" date="2019" name="Int. J. Syst. Evol. Microbiol.">
        <title>The Global Catalogue of Microorganisms (GCM) 10K type strain sequencing project: providing services to taxonomists for standard genome sequencing and annotation.</title>
        <authorList>
            <consortium name="The Broad Institute Genomics Platform"/>
            <consortium name="The Broad Institute Genome Sequencing Center for Infectious Disease"/>
            <person name="Wu L."/>
            <person name="Ma J."/>
        </authorList>
    </citation>
    <scope>NUCLEOTIDE SEQUENCE [LARGE SCALE GENOMIC DNA]</scope>
    <source>
        <strain evidence="12">KCTC 42964</strain>
    </source>
</reference>
<evidence type="ECO:0000259" key="10">
    <source>
        <dbReference type="Pfam" id="PF02525"/>
    </source>
</evidence>
<feature type="transmembrane region" description="Helical" evidence="9">
    <location>
        <begin position="368"/>
        <end position="388"/>
    </location>
</feature>
<dbReference type="InterPro" id="IPR000537">
    <property type="entry name" value="UbiA_prenyltransferase"/>
</dbReference>
<dbReference type="SUPFAM" id="SSF52218">
    <property type="entry name" value="Flavoproteins"/>
    <property type="match status" value="1"/>
</dbReference>
<evidence type="ECO:0000256" key="1">
    <source>
        <dbReference type="ARBA" id="ARBA00004141"/>
    </source>
</evidence>
<dbReference type="PANTHER" id="PTHR13929">
    <property type="entry name" value="1,4-DIHYDROXY-2-NAPHTHOATE OCTAPRENYLTRANSFERASE"/>
    <property type="match status" value="1"/>
</dbReference>
<dbReference type="InterPro" id="IPR044878">
    <property type="entry name" value="UbiA_sf"/>
</dbReference>
<evidence type="ECO:0000256" key="6">
    <source>
        <dbReference type="ARBA" id="ARBA00022692"/>
    </source>
</evidence>
<organism evidence="11 12">
    <name type="scientific">Marinibaculum pumilum</name>
    <dbReference type="NCBI Taxonomy" id="1766165"/>
    <lineage>
        <taxon>Bacteria</taxon>
        <taxon>Pseudomonadati</taxon>
        <taxon>Pseudomonadota</taxon>
        <taxon>Alphaproteobacteria</taxon>
        <taxon>Rhodospirillales</taxon>
        <taxon>Rhodospirillaceae</taxon>
        <taxon>Marinibaculum</taxon>
    </lineage>
</organism>
<evidence type="ECO:0000256" key="3">
    <source>
        <dbReference type="ARBA" id="ARBA00022428"/>
    </source>
</evidence>
<feature type="transmembrane region" description="Helical" evidence="9">
    <location>
        <begin position="394"/>
        <end position="414"/>
    </location>
</feature>
<dbReference type="EMBL" id="JBHRTR010000010">
    <property type="protein sequence ID" value="MFC3226312.1"/>
    <property type="molecule type" value="Genomic_DNA"/>
</dbReference>
<feature type="transmembrane region" description="Helical" evidence="9">
    <location>
        <begin position="462"/>
        <end position="483"/>
    </location>
</feature>
<keyword evidence="6 9" id="KW-0812">Transmembrane</keyword>
<evidence type="ECO:0000256" key="4">
    <source>
        <dbReference type="ARBA" id="ARBA00022475"/>
    </source>
</evidence>
<comment type="subcellular location">
    <subcellularLocation>
        <location evidence="1">Membrane</location>
        <topology evidence="1">Multi-pass membrane protein</topology>
    </subcellularLocation>
</comment>
<evidence type="ECO:0000313" key="12">
    <source>
        <dbReference type="Proteomes" id="UP001595528"/>
    </source>
</evidence>
<dbReference type="InterPro" id="IPR026046">
    <property type="entry name" value="UBIAD1"/>
</dbReference>
<dbReference type="Proteomes" id="UP001595528">
    <property type="component" value="Unassembled WGS sequence"/>
</dbReference>
<dbReference type="Gene3D" id="3.40.50.360">
    <property type="match status" value="1"/>
</dbReference>
<keyword evidence="8 9" id="KW-0472">Membrane</keyword>
<comment type="caution">
    <text evidence="11">The sequence shown here is derived from an EMBL/GenBank/DDBJ whole genome shotgun (WGS) entry which is preliminary data.</text>
</comment>
<keyword evidence="7 9" id="KW-1133">Transmembrane helix</keyword>
<keyword evidence="3" id="KW-0474">Menaquinone biosynthesis</keyword>
<proteinExistence type="predicted"/>
<evidence type="ECO:0000256" key="5">
    <source>
        <dbReference type="ARBA" id="ARBA00022679"/>
    </source>
</evidence>
<dbReference type="PANTHER" id="PTHR13929:SF0">
    <property type="entry name" value="UBIA PRENYLTRANSFERASE DOMAIN-CONTAINING PROTEIN 1"/>
    <property type="match status" value="1"/>
</dbReference>
<keyword evidence="4" id="KW-1003">Cell membrane</keyword>
<protein>
    <submittedName>
        <fullName evidence="11">NAD(P)H-dependent oxidoreductase</fullName>
    </submittedName>
</protein>
<comment type="pathway">
    <text evidence="2">Quinol/quinone metabolism; menaquinone biosynthesis.</text>
</comment>
<feature type="domain" description="Flavodoxin-like fold" evidence="10">
    <location>
        <begin position="16"/>
        <end position="197"/>
    </location>
</feature>
<evidence type="ECO:0000256" key="8">
    <source>
        <dbReference type="ARBA" id="ARBA00023136"/>
    </source>
</evidence>
<dbReference type="Pfam" id="PF02525">
    <property type="entry name" value="Flavodoxin_2"/>
    <property type="match status" value="1"/>
</dbReference>
<gene>
    <name evidence="11" type="ORF">ACFOGJ_03670</name>
</gene>
<name>A0ABV7KVF4_9PROT</name>
<keyword evidence="5" id="KW-0808">Transferase</keyword>
<accession>A0ABV7KVF4</accession>
<feature type="transmembrane region" description="Helical" evidence="9">
    <location>
        <begin position="426"/>
        <end position="450"/>
    </location>
</feature>
<feature type="transmembrane region" description="Helical" evidence="9">
    <location>
        <begin position="338"/>
        <end position="356"/>
    </location>
</feature>
<evidence type="ECO:0000256" key="9">
    <source>
        <dbReference type="SAM" id="Phobius"/>
    </source>
</evidence>
<evidence type="ECO:0000256" key="7">
    <source>
        <dbReference type="ARBA" id="ARBA00022989"/>
    </source>
</evidence>